<proteinExistence type="predicted"/>
<name>A0A510IDG3_9VIBR</name>
<keyword evidence="1" id="KW-0449">Lipoprotein</keyword>
<dbReference type="AlphaFoldDB" id="A0A510IDG3"/>
<evidence type="ECO:0000313" key="1">
    <source>
        <dbReference type="EMBL" id="BBL91178.1"/>
    </source>
</evidence>
<dbReference type="PROSITE" id="PS51257">
    <property type="entry name" value="PROKAR_LIPOPROTEIN"/>
    <property type="match status" value="1"/>
</dbReference>
<dbReference type="RefSeq" id="WP_143693748.1">
    <property type="nucleotide sequence ID" value="NZ_AP019799.1"/>
</dbReference>
<dbReference type="Pfam" id="PF04170">
    <property type="entry name" value="NlpE"/>
    <property type="match status" value="1"/>
</dbReference>
<gene>
    <name evidence="1" type="ORF">VroAM7_38310</name>
</gene>
<organism evidence="1 2">
    <name type="scientific">Vibrio rotiferianus</name>
    <dbReference type="NCBI Taxonomy" id="190895"/>
    <lineage>
        <taxon>Bacteria</taxon>
        <taxon>Pseudomonadati</taxon>
        <taxon>Pseudomonadota</taxon>
        <taxon>Gammaproteobacteria</taxon>
        <taxon>Vibrionales</taxon>
        <taxon>Vibrionaceae</taxon>
        <taxon>Vibrio</taxon>
    </lineage>
</organism>
<dbReference type="Proteomes" id="UP000315115">
    <property type="component" value="Chromosome 2"/>
</dbReference>
<evidence type="ECO:0000313" key="2">
    <source>
        <dbReference type="Proteomes" id="UP000315115"/>
    </source>
</evidence>
<sequence>MNKTLLAITMAAVFTLVGCQDEKPMESTATDVPQATEVETTIDATPIEEEQVITTETFVDSAHNAQNALDWNGTYTGKLPCADCASIDTTLTLNPDGSYTLVQVYKGKEDGEFKSEGQFTWNESGNTITLVDEAAPNQYFVGENMLMKLDMNGEKATGELASFYNLSKMP</sequence>
<dbReference type="EMBL" id="AP019799">
    <property type="protein sequence ID" value="BBL91178.1"/>
    <property type="molecule type" value="Genomic_DNA"/>
</dbReference>
<protein>
    <submittedName>
        <fullName evidence="1">Lipoprotein</fullName>
    </submittedName>
</protein>
<dbReference type="Gene3D" id="2.40.128.640">
    <property type="match status" value="1"/>
</dbReference>
<dbReference type="InterPro" id="IPR007298">
    <property type="entry name" value="Cu-R_lipoprotein_NlpE"/>
</dbReference>
<accession>A0A510IDG3</accession>
<reference evidence="2" key="1">
    <citation type="submission" date="2019-07" db="EMBL/GenBank/DDBJ databases">
        <title>Complete Genome Sequences of Vibrion rotiferianus strain AM7.</title>
        <authorList>
            <person name="Miyazaki K."/>
            <person name="Wiseschart A."/>
            <person name="Pootanakit K."/>
            <person name="Ishimori K."/>
            <person name="Kitahara K."/>
        </authorList>
    </citation>
    <scope>NUCLEOTIDE SEQUENCE [LARGE SCALE GENOMIC DNA]</scope>
    <source>
        <strain evidence="2">AM7</strain>
    </source>
</reference>